<keyword evidence="1" id="KW-0472">Membrane</keyword>
<accession>A0AAE4G8A1</accession>
<name>A0AAE4G8A1_9BURK</name>
<sequence length="88" mass="10006">MLRRAHGSQIFPWLARRQATLRWPQVLAKKGKLDMNGIAVVKLLMVMITLGLGWFAWSPRNKPVHSYVFWSSVFGLVAAGTLRVLFIV</sequence>
<reference evidence="2" key="1">
    <citation type="submission" date="2023-02" db="EMBL/GenBank/DDBJ databases">
        <title>Description of Herbaspirillum huttiense subsp. nephrolepsisexaltata and Herbaspirillum huttiense subsp. lycopersicon.</title>
        <authorList>
            <person name="Poudel M."/>
            <person name="Sharma A."/>
            <person name="Goss E."/>
            <person name="Tapia J.H."/>
            <person name="Harmon C.M."/>
            <person name="Jones J.B."/>
        </authorList>
    </citation>
    <scope>NUCLEOTIDE SEQUENCE</scope>
    <source>
        <strain evidence="2">NC40101</strain>
    </source>
</reference>
<comment type="caution">
    <text evidence="2">The sequence shown here is derived from an EMBL/GenBank/DDBJ whole genome shotgun (WGS) entry which is preliminary data.</text>
</comment>
<protein>
    <submittedName>
        <fullName evidence="2">Uncharacterized protein</fullName>
    </submittedName>
</protein>
<keyword evidence="1" id="KW-0812">Transmembrane</keyword>
<evidence type="ECO:0000313" key="2">
    <source>
        <dbReference type="EMBL" id="MDT0337504.1"/>
    </source>
</evidence>
<organism evidence="2">
    <name type="scientific">Herbaspirillum huttiense subsp. nephrolepidis</name>
    <dbReference type="NCBI Taxonomy" id="3075126"/>
    <lineage>
        <taxon>Bacteria</taxon>
        <taxon>Pseudomonadati</taxon>
        <taxon>Pseudomonadota</taxon>
        <taxon>Betaproteobacteria</taxon>
        <taxon>Burkholderiales</taxon>
        <taxon>Oxalobacteraceae</taxon>
        <taxon>Herbaspirillum</taxon>
    </lineage>
</organism>
<proteinExistence type="predicted"/>
<dbReference type="AlphaFoldDB" id="A0AAE4G8A1"/>
<feature type="transmembrane region" description="Helical" evidence="1">
    <location>
        <begin position="39"/>
        <end position="57"/>
    </location>
</feature>
<gene>
    <name evidence="2" type="ORF">RJN63_11740</name>
</gene>
<keyword evidence="1" id="KW-1133">Transmembrane helix</keyword>
<dbReference type="EMBL" id="JAVRAA010000005">
    <property type="protein sequence ID" value="MDT0337504.1"/>
    <property type="molecule type" value="Genomic_DNA"/>
</dbReference>
<evidence type="ECO:0000256" key="1">
    <source>
        <dbReference type="SAM" id="Phobius"/>
    </source>
</evidence>
<dbReference type="RefSeq" id="WP_284076973.1">
    <property type="nucleotide sequence ID" value="NZ_JAVLSM010000007.1"/>
</dbReference>
<feature type="transmembrane region" description="Helical" evidence="1">
    <location>
        <begin position="69"/>
        <end position="86"/>
    </location>
</feature>